<dbReference type="PhylomeDB" id="Q5SHJ7"/>
<feature type="transmembrane region" description="Helical" evidence="11">
    <location>
        <begin position="322"/>
        <end position="355"/>
    </location>
</feature>
<keyword evidence="4 11" id="KW-0812">Transmembrane</keyword>
<dbReference type="InterPro" id="IPR023298">
    <property type="entry name" value="ATPase_P-typ_TM_dom_sf"/>
</dbReference>
<evidence type="ECO:0000256" key="6">
    <source>
        <dbReference type="ARBA" id="ARBA00022741"/>
    </source>
</evidence>
<keyword evidence="8" id="KW-1278">Translocase</keyword>
<dbReference type="PRINTS" id="PR00119">
    <property type="entry name" value="CATATPASE"/>
</dbReference>
<dbReference type="FunFam" id="2.70.150.10:FF:000020">
    <property type="entry name" value="Copper-exporting P-type ATPase A"/>
    <property type="match status" value="1"/>
</dbReference>
<dbReference type="Pfam" id="PF00122">
    <property type="entry name" value="E1-E2_ATPase"/>
    <property type="match status" value="1"/>
</dbReference>
<organism evidence="14 15">
    <name type="scientific">Thermus thermophilus (strain ATCC 27634 / DSM 579 / HB8)</name>
    <dbReference type="NCBI Taxonomy" id="300852"/>
    <lineage>
        <taxon>Bacteria</taxon>
        <taxon>Thermotogati</taxon>
        <taxon>Deinococcota</taxon>
        <taxon>Deinococci</taxon>
        <taxon>Thermales</taxon>
        <taxon>Thermaceae</taxon>
        <taxon>Thermus</taxon>
    </lineage>
</organism>
<dbReference type="PRINTS" id="PR00943">
    <property type="entry name" value="CUATPASE"/>
</dbReference>
<evidence type="ECO:0000256" key="5">
    <source>
        <dbReference type="ARBA" id="ARBA00022723"/>
    </source>
</evidence>
<dbReference type="SUPFAM" id="SSF81653">
    <property type="entry name" value="Calcium ATPase, transduction domain A"/>
    <property type="match status" value="1"/>
</dbReference>
<dbReference type="GO" id="GO:0005524">
    <property type="term" value="F:ATP binding"/>
    <property type="evidence" value="ECO:0007669"/>
    <property type="project" value="UniProtKB-UniRule"/>
</dbReference>
<feature type="transmembrane region" description="Helical" evidence="11">
    <location>
        <begin position="663"/>
        <end position="683"/>
    </location>
</feature>
<keyword evidence="10 11" id="KW-0472">Membrane</keyword>
<dbReference type="eggNOG" id="COG2217">
    <property type="taxonomic scope" value="Bacteria"/>
</dbReference>
<dbReference type="EnsemblBacteria" id="BAD71556">
    <property type="protein sequence ID" value="BAD71556"/>
    <property type="gene ID" value="BAD71556"/>
</dbReference>
<gene>
    <name evidence="14" type="ordered locus">TTHA1733</name>
</gene>
<dbReference type="PROSITE" id="PS00154">
    <property type="entry name" value="ATPASE_E1_E2"/>
    <property type="match status" value="1"/>
</dbReference>
<keyword evidence="7 11" id="KW-0067">ATP-binding</keyword>
<dbReference type="InterPro" id="IPR023214">
    <property type="entry name" value="HAD_sf"/>
</dbReference>
<evidence type="ECO:0000256" key="8">
    <source>
        <dbReference type="ARBA" id="ARBA00022967"/>
    </source>
</evidence>
<dbReference type="InterPro" id="IPR027256">
    <property type="entry name" value="P-typ_ATPase_IB"/>
</dbReference>
<dbReference type="SFLD" id="SFLDF00027">
    <property type="entry name" value="p-type_atpase"/>
    <property type="match status" value="1"/>
</dbReference>
<dbReference type="CDD" id="cd07552">
    <property type="entry name" value="P-type_ATPase_Cu-like"/>
    <property type="match status" value="1"/>
</dbReference>
<feature type="region of interest" description="Disordered" evidence="12">
    <location>
        <begin position="1"/>
        <end position="40"/>
    </location>
</feature>
<dbReference type="PATRIC" id="fig|300852.9.peg.1703"/>
<comment type="subcellular location">
    <subcellularLocation>
        <location evidence="1">Cell membrane</location>
        <topology evidence="1">Multi-pass membrane protein</topology>
    </subcellularLocation>
</comment>
<dbReference type="NCBIfam" id="TIGR01494">
    <property type="entry name" value="ATPase_P-type"/>
    <property type="match status" value="1"/>
</dbReference>
<dbReference type="NCBIfam" id="TIGR01525">
    <property type="entry name" value="ATPase-IB_hvy"/>
    <property type="match status" value="1"/>
</dbReference>
<evidence type="ECO:0000256" key="11">
    <source>
        <dbReference type="RuleBase" id="RU362081"/>
    </source>
</evidence>
<dbReference type="GO" id="GO:0043682">
    <property type="term" value="F:P-type divalent copper transporter activity"/>
    <property type="evidence" value="ECO:0007669"/>
    <property type="project" value="TreeGrafter"/>
</dbReference>
<dbReference type="SUPFAM" id="SSF56784">
    <property type="entry name" value="HAD-like"/>
    <property type="match status" value="1"/>
</dbReference>
<feature type="transmembrane region" description="Helical" evidence="11">
    <location>
        <begin position="294"/>
        <end position="316"/>
    </location>
</feature>
<name>Q5SHJ7_THET8</name>
<dbReference type="RefSeq" id="WP_011228876.1">
    <property type="nucleotide sequence ID" value="NC_006461.1"/>
</dbReference>
<accession>Q5SHJ7</accession>
<evidence type="ECO:0000256" key="9">
    <source>
        <dbReference type="ARBA" id="ARBA00022989"/>
    </source>
</evidence>
<feature type="transmembrane region" description="Helical" evidence="11">
    <location>
        <begin position="47"/>
        <end position="64"/>
    </location>
</feature>
<dbReference type="NCBIfam" id="TIGR01511">
    <property type="entry name" value="ATPase-IB1_Cu"/>
    <property type="match status" value="1"/>
</dbReference>
<reference evidence="14 15" key="1">
    <citation type="submission" date="2004-11" db="EMBL/GenBank/DDBJ databases">
        <title>Complete genome sequence of Thermus thermophilus HB8.</title>
        <authorList>
            <person name="Masui R."/>
            <person name="Kurokawa K."/>
            <person name="Nakagawa N."/>
            <person name="Tokunaga F."/>
            <person name="Koyama Y."/>
            <person name="Shibata T."/>
            <person name="Oshima T."/>
            <person name="Yokoyama S."/>
            <person name="Yasunaga T."/>
            <person name="Kuramitsu S."/>
        </authorList>
    </citation>
    <scope>NUCLEOTIDE SEQUENCE [LARGE SCALE GENOMIC DNA]</scope>
    <source>
        <strain evidence="15">ATCC 27634 / DSM 579 / HB8</strain>
    </source>
</reference>
<evidence type="ECO:0000256" key="2">
    <source>
        <dbReference type="ARBA" id="ARBA00006024"/>
    </source>
</evidence>
<dbReference type="InterPro" id="IPR059000">
    <property type="entry name" value="ATPase_P-type_domA"/>
</dbReference>
<dbReference type="KEGG" id="ttj:TTHA1733"/>
<evidence type="ECO:0000256" key="4">
    <source>
        <dbReference type="ARBA" id="ARBA00022692"/>
    </source>
</evidence>
<dbReference type="Gene3D" id="2.70.150.10">
    <property type="entry name" value="Calcium-transporting ATPase, cytoplasmic transduction domain A"/>
    <property type="match status" value="1"/>
</dbReference>
<dbReference type="Gene3D" id="3.40.50.1000">
    <property type="entry name" value="HAD superfamily/HAD-like"/>
    <property type="match status" value="1"/>
</dbReference>
<feature type="transmembrane region" description="Helical" evidence="11">
    <location>
        <begin position="635"/>
        <end position="657"/>
    </location>
</feature>
<evidence type="ECO:0000259" key="13">
    <source>
        <dbReference type="Pfam" id="PF00122"/>
    </source>
</evidence>
<dbReference type="InterPro" id="IPR008250">
    <property type="entry name" value="ATPase_P-typ_transduc_dom_A_sf"/>
</dbReference>
<dbReference type="InterPro" id="IPR018303">
    <property type="entry name" value="ATPase_P-typ_P_site"/>
</dbReference>
<dbReference type="GO" id="GO:0005886">
    <property type="term" value="C:plasma membrane"/>
    <property type="evidence" value="ECO:0007669"/>
    <property type="project" value="UniProtKB-SubCell"/>
</dbReference>
<comment type="similarity">
    <text evidence="2 11">Belongs to the cation transport ATPase (P-type) (TC 3.A.3) family. Type IB subfamily.</text>
</comment>
<evidence type="ECO:0000256" key="1">
    <source>
        <dbReference type="ARBA" id="ARBA00004651"/>
    </source>
</evidence>
<dbReference type="PANTHER" id="PTHR43520:SF8">
    <property type="entry name" value="P-TYPE CU(+) TRANSPORTER"/>
    <property type="match status" value="1"/>
</dbReference>
<dbReference type="SFLD" id="SFLDS00003">
    <property type="entry name" value="Haloacid_Dehalogenase"/>
    <property type="match status" value="1"/>
</dbReference>
<feature type="transmembrane region" description="Helical" evidence="11">
    <location>
        <begin position="143"/>
        <end position="160"/>
    </location>
</feature>
<dbReference type="InterPro" id="IPR001757">
    <property type="entry name" value="P_typ_ATPase"/>
</dbReference>
<keyword evidence="15" id="KW-1185">Reference proteome</keyword>
<dbReference type="InterPro" id="IPR023299">
    <property type="entry name" value="ATPase_P-typ_cyto_dom_N"/>
</dbReference>
<feature type="domain" description="P-type ATPase A" evidence="13">
    <location>
        <begin position="178"/>
        <end position="278"/>
    </location>
</feature>
<protein>
    <submittedName>
        <fullName evidence="14">Copper-transporting ATPase, P-type (CopB)</fullName>
    </submittedName>
</protein>
<dbReference type="GO" id="GO:0005507">
    <property type="term" value="F:copper ion binding"/>
    <property type="evidence" value="ECO:0007669"/>
    <property type="project" value="TreeGrafter"/>
</dbReference>
<dbReference type="GO" id="GO:0016887">
    <property type="term" value="F:ATP hydrolysis activity"/>
    <property type="evidence" value="ECO:0007669"/>
    <property type="project" value="InterPro"/>
</dbReference>
<feature type="transmembrane region" description="Helical" evidence="11">
    <location>
        <begin position="84"/>
        <end position="106"/>
    </location>
</feature>
<dbReference type="Pfam" id="PF00702">
    <property type="entry name" value="Hydrolase"/>
    <property type="match status" value="1"/>
</dbReference>
<keyword evidence="5 11" id="KW-0479">Metal-binding</keyword>
<dbReference type="PANTHER" id="PTHR43520">
    <property type="entry name" value="ATP7, ISOFORM B"/>
    <property type="match status" value="1"/>
</dbReference>
<sequence length="691" mass="73923">MKDKPTGHAHEHRHHPSHSKPEHAPPSGGHASRTGHGKHAGHTPEMFRDRFFVSLLLTLPILYFSEQLQTWLGYRALAFPGSAWVNPVLGTILYFYGGLVFLKGALGELRERAPGMMTLIALAITVAYGYSLAVSLGLPGMPFYWELATLIDVMLLGHWLEMASVQAASRALEELAKLMPATAHRITGDRIEDVPVTALKEGDLILVRPGEQVPADGVVEEGASSVNEAFLTGESRPVPKGVGDEVLAGAVNGEGSLKVRVTRTGEATTLSQVMRLVQEAQASRSRFQALADRAAGWLFYIAVALGMLTFLVWLALGRDFNFALSLAVTVLVIACPHALGLAIPLVTVNATALAAKNGILVRNREAFERGREIRFVALDKTGTLTEGRFAVRAVYAHETSEEEALSLAAALEALSEHPLAQAIVEAAEGKGLPRPEVRDFQAVPGKGVEGTLGGKRYRVGRPEWAEELGLKVSEPLKRGLKEAEARGESVVALMDEARVLALLALADRIRPSAKEAIRRLKAMGITPVMITGDAEAVARTVAQELGIERYHARVLPEDKARRVRELKREGPTAFVGDGINDAPALLEADLGIAIGAGTNVAIEAADLVLVESDPLDVVRALTLARATHAKMVQNLFWATGYNAIALPLAAGVAYPWGIVLSPAVGALLMSLSTVAVAVNAMLLRRAALTAL</sequence>
<evidence type="ECO:0000256" key="12">
    <source>
        <dbReference type="SAM" id="MobiDB-lite"/>
    </source>
</evidence>
<dbReference type="InterPro" id="IPR036412">
    <property type="entry name" value="HAD-like_sf"/>
</dbReference>
<proteinExistence type="inferred from homology"/>
<dbReference type="Proteomes" id="UP000000532">
    <property type="component" value="Chromosome"/>
</dbReference>
<dbReference type="GO" id="GO:0055070">
    <property type="term" value="P:copper ion homeostasis"/>
    <property type="evidence" value="ECO:0007669"/>
    <property type="project" value="TreeGrafter"/>
</dbReference>
<feature type="transmembrane region" description="Helical" evidence="11">
    <location>
        <begin position="118"/>
        <end position="137"/>
    </location>
</feature>
<dbReference type="HOGENOM" id="CLU_001771_11_2_0"/>
<evidence type="ECO:0000256" key="10">
    <source>
        <dbReference type="ARBA" id="ARBA00023136"/>
    </source>
</evidence>
<evidence type="ECO:0000313" key="15">
    <source>
        <dbReference type="Proteomes" id="UP000000532"/>
    </source>
</evidence>
<dbReference type="GeneID" id="3169146"/>
<keyword evidence="6 11" id="KW-0547">Nucleotide-binding</keyword>
<evidence type="ECO:0000313" key="14">
    <source>
        <dbReference type="EMBL" id="BAD71556.1"/>
    </source>
</evidence>
<dbReference type="Gene3D" id="3.40.1110.10">
    <property type="entry name" value="Calcium-transporting ATPase, cytoplasmic domain N"/>
    <property type="match status" value="1"/>
</dbReference>
<dbReference type="SUPFAM" id="SSF81665">
    <property type="entry name" value="Calcium ATPase, transmembrane domain M"/>
    <property type="match status" value="1"/>
</dbReference>
<dbReference type="SFLD" id="SFLDG00002">
    <property type="entry name" value="C1.7:_P-type_atpase_like"/>
    <property type="match status" value="1"/>
</dbReference>
<evidence type="ECO:0000256" key="3">
    <source>
        <dbReference type="ARBA" id="ARBA00022475"/>
    </source>
</evidence>
<evidence type="ECO:0000256" key="7">
    <source>
        <dbReference type="ARBA" id="ARBA00022840"/>
    </source>
</evidence>
<keyword evidence="9 11" id="KW-1133">Transmembrane helix</keyword>
<dbReference type="InterPro" id="IPR044492">
    <property type="entry name" value="P_typ_ATPase_HD_dom"/>
</dbReference>
<dbReference type="EMBL" id="AP008226">
    <property type="protein sequence ID" value="BAD71556.1"/>
    <property type="molecule type" value="Genomic_DNA"/>
</dbReference>
<dbReference type="AlphaFoldDB" id="Q5SHJ7"/>
<keyword evidence="3 11" id="KW-1003">Cell membrane</keyword>